<dbReference type="Gramene" id="TraesWEE_scaffold_013347_01G000300.1">
    <property type="protein sequence ID" value="TraesWEE_scaffold_013347_01G000300.1"/>
    <property type="gene ID" value="TraesWEE_scaffold_013347_01G000300"/>
</dbReference>
<dbReference type="STRING" id="4565.A0A3B5ZMA2"/>
<accession>A0A3B5ZMA2</accession>
<evidence type="ECO:0000259" key="3">
    <source>
        <dbReference type="PROSITE" id="PS51752"/>
    </source>
</evidence>
<dbReference type="InterPro" id="IPR004265">
    <property type="entry name" value="Dirigent"/>
</dbReference>
<name>A0A3B5ZMA2_WHEAT</name>
<keyword evidence="2" id="KW-0964">Secreted</keyword>
<comment type="similarity">
    <text evidence="2">Belongs to the plant dirigent protein family.</text>
</comment>
<reference evidence="4" key="1">
    <citation type="submission" date="2018-08" db="EMBL/GenBank/DDBJ databases">
        <authorList>
            <person name="Rossello M."/>
        </authorList>
    </citation>
    <scope>NUCLEOTIDE SEQUENCE [LARGE SCALE GENOMIC DNA]</scope>
    <source>
        <strain evidence="4">cv. Chinese Spring</strain>
    </source>
</reference>
<dbReference type="Gene3D" id="2.100.10.30">
    <property type="entry name" value="Jacalin-like lectin domain"/>
    <property type="match status" value="1"/>
</dbReference>
<evidence type="ECO:0000313" key="5">
    <source>
        <dbReference type="Proteomes" id="UP000019116"/>
    </source>
</evidence>
<comment type="subunit">
    <text evidence="2">Homodimer.</text>
</comment>
<dbReference type="SUPFAM" id="SSF51101">
    <property type="entry name" value="Mannose-binding lectins"/>
    <property type="match status" value="1"/>
</dbReference>
<reference evidence="4" key="2">
    <citation type="submission" date="2018-10" db="UniProtKB">
        <authorList>
            <consortium name="EnsemblPlants"/>
        </authorList>
    </citation>
    <scope>IDENTIFICATION</scope>
</reference>
<dbReference type="Pfam" id="PF01419">
    <property type="entry name" value="Jacalin"/>
    <property type="match status" value="1"/>
</dbReference>
<keyword evidence="1" id="KW-0430">Lectin</keyword>
<organism evidence="4">
    <name type="scientific">Triticum aestivum</name>
    <name type="common">Wheat</name>
    <dbReference type="NCBI Taxonomy" id="4565"/>
    <lineage>
        <taxon>Eukaryota</taxon>
        <taxon>Viridiplantae</taxon>
        <taxon>Streptophyta</taxon>
        <taxon>Embryophyta</taxon>
        <taxon>Tracheophyta</taxon>
        <taxon>Spermatophyta</taxon>
        <taxon>Magnoliopsida</taxon>
        <taxon>Liliopsida</taxon>
        <taxon>Poales</taxon>
        <taxon>Poaceae</taxon>
        <taxon>BOP clade</taxon>
        <taxon>Pooideae</taxon>
        <taxon>Triticodae</taxon>
        <taxon>Triticeae</taxon>
        <taxon>Triticinae</taxon>
        <taxon>Triticum</taxon>
    </lineage>
</organism>
<proteinExistence type="inferred from homology"/>
<dbReference type="PROSITE" id="PS51752">
    <property type="entry name" value="JACALIN_LECTIN"/>
    <property type="match status" value="1"/>
</dbReference>
<dbReference type="EnsemblPlants" id="TraesCS1D02G006600.1">
    <property type="protein sequence ID" value="TraesCS1D02G006600.1"/>
    <property type="gene ID" value="TraesCS1D02G006600"/>
</dbReference>
<dbReference type="SMR" id="A0A3B5ZMA2"/>
<dbReference type="OrthoDB" id="597900at2759"/>
<dbReference type="SMART" id="SM00915">
    <property type="entry name" value="Jacalin"/>
    <property type="match status" value="1"/>
</dbReference>
<dbReference type="CDD" id="cd09612">
    <property type="entry name" value="Jacalin"/>
    <property type="match status" value="1"/>
</dbReference>
<protein>
    <recommendedName>
        <fullName evidence="2">Dirigent protein</fullName>
    </recommendedName>
</protein>
<dbReference type="InterPro" id="IPR001229">
    <property type="entry name" value="Jacalin-like_lectin_dom"/>
</dbReference>
<comment type="function">
    <text evidence="2">Dirigent proteins impart stereoselectivity on the phenoxy radical-coupling reaction, yielding optically active lignans from two molecules of coniferyl alcohol in the biosynthesis of lignans, flavonolignans, and alkaloids and thus plays a central role in plant secondary metabolism.</text>
</comment>
<dbReference type="GO" id="GO:0030246">
    <property type="term" value="F:carbohydrate binding"/>
    <property type="evidence" value="ECO:0007669"/>
    <property type="project" value="UniProtKB-KW"/>
</dbReference>
<dbReference type="Gramene" id="TraesCS1D03G0013100.1">
    <property type="protein sequence ID" value="TraesCS1D03G0013100.1.CDS"/>
    <property type="gene ID" value="TraesCS1D03G0013100"/>
</dbReference>
<keyword evidence="5" id="KW-1185">Reference proteome</keyword>
<dbReference type="OMA" id="VTIANDW"/>
<dbReference type="InterPro" id="IPR033734">
    <property type="entry name" value="Jacalin-like_lectin_dom_plant"/>
</dbReference>
<keyword evidence="2" id="KW-0052">Apoplast</keyword>
<feature type="domain" description="Jacalin-type lectin" evidence="3">
    <location>
        <begin position="187"/>
        <end position="328"/>
    </location>
</feature>
<evidence type="ECO:0000256" key="2">
    <source>
        <dbReference type="RuleBase" id="RU363099"/>
    </source>
</evidence>
<dbReference type="GO" id="GO:0048046">
    <property type="term" value="C:apoplast"/>
    <property type="evidence" value="ECO:0007669"/>
    <property type="project" value="UniProtKB-SubCell"/>
</dbReference>
<dbReference type="Proteomes" id="UP000019116">
    <property type="component" value="Chromosome 1D"/>
</dbReference>
<sequence length="329" mass="35335">MAATNPSYYQSGACQEIRHKEHLFHLYMNQVFDGKLVTNANQLAIVTPGLPNSFGVTIANDWTILDGLGADANLVARARGMHMGVGKADMSWLFCHTILFADTSRFKGSSLKVLGDFVGNCRWDRRVRICRVFVAKVIPNVPPTGGRTWELRISAFIYKYGDLDLRKCTFSISLFLCRLITYAQTPVTKMGPWGADGGTAFDITELPRSLQTVTIRCGDVINSIGFSYTDQAGQKKIAGPWGGDGALSVTITLAPSEFIKQVQGTTGVVGGVTVVTSLTLVSSVTTYGPFGKANGTPFSSQVPDSNSIGGFYARAGGSFNALGVYACPI</sequence>
<dbReference type="InterPro" id="IPR036404">
    <property type="entry name" value="Jacalin-like_lectin_dom_sf"/>
</dbReference>
<dbReference type="Gramene" id="TraesCS1D02G006600.1">
    <property type="protein sequence ID" value="TraesCS1D02G006600.1"/>
    <property type="gene ID" value="TraesCS1D02G006600"/>
</dbReference>
<evidence type="ECO:0000256" key="1">
    <source>
        <dbReference type="ARBA" id="ARBA00022734"/>
    </source>
</evidence>
<comment type="subcellular location">
    <subcellularLocation>
        <location evidence="2">Secreted</location>
        <location evidence="2">Extracellular space</location>
        <location evidence="2">Apoplast</location>
    </subcellularLocation>
</comment>
<evidence type="ECO:0000313" key="4">
    <source>
        <dbReference type="EnsemblPlants" id="TraesCS1D02G006600.1"/>
    </source>
</evidence>
<dbReference type="PANTHER" id="PTHR46506">
    <property type="entry name" value="OS05G0143600 PROTEIN"/>
    <property type="match status" value="1"/>
</dbReference>
<dbReference type="Pfam" id="PF03018">
    <property type="entry name" value="Dirigent"/>
    <property type="match status" value="1"/>
</dbReference>
<dbReference type="AlphaFoldDB" id="A0A3B5ZMA2"/>